<feature type="region of interest" description="Disordered" evidence="1">
    <location>
        <begin position="1"/>
        <end position="27"/>
    </location>
</feature>
<evidence type="ECO:0000313" key="3">
    <source>
        <dbReference type="Proteomes" id="UP000799770"/>
    </source>
</evidence>
<dbReference type="EMBL" id="ML977344">
    <property type="protein sequence ID" value="KAF2109108.1"/>
    <property type="molecule type" value="Genomic_DNA"/>
</dbReference>
<dbReference type="PANTHER" id="PTHR42085">
    <property type="entry name" value="F-BOX DOMAIN-CONTAINING PROTEIN"/>
    <property type="match status" value="1"/>
</dbReference>
<protein>
    <submittedName>
        <fullName evidence="2">Uncharacterized protein</fullName>
    </submittedName>
</protein>
<dbReference type="OrthoDB" id="3799620at2759"/>
<proteinExistence type="predicted"/>
<dbReference type="InterPro" id="IPR038883">
    <property type="entry name" value="AN11006-like"/>
</dbReference>
<reference evidence="2" key="1">
    <citation type="journal article" date="2020" name="Stud. Mycol.">
        <title>101 Dothideomycetes genomes: a test case for predicting lifestyles and emergence of pathogens.</title>
        <authorList>
            <person name="Haridas S."/>
            <person name="Albert R."/>
            <person name="Binder M."/>
            <person name="Bloem J."/>
            <person name="Labutti K."/>
            <person name="Salamov A."/>
            <person name="Andreopoulos B."/>
            <person name="Baker S."/>
            <person name="Barry K."/>
            <person name="Bills G."/>
            <person name="Bluhm B."/>
            <person name="Cannon C."/>
            <person name="Castanera R."/>
            <person name="Culley D."/>
            <person name="Daum C."/>
            <person name="Ezra D."/>
            <person name="Gonzalez J."/>
            <person name="Henrissat B."/>
            <person name="Kuo A."/>
            <person name="Liang C."/>
            <person name="Lipzen A."/>
            <person name="Lutzoni F."/>
            <person name="Magnuson J."/>
            <person name="Mondo S."/>
            <person name="Nolan M."/>
            <person name="Ohm R."/>
            <person name="Pangilinan J."/>
            <person name="Park H.-J."/>
            <person name="Ramirez L."/>
            <person name="Alfaro M."/>
            <person name="Sun H."/>
            <person name="Tritt A."/>
            <person name="Yoshinaga Y."/>
            <person name="Zwiers L.-H."/>
            <person name="Turgeon B."/>
            <person name="Goodwin S."/>
            <person name="Spatafora J."/>
            <person name="Crous P."/>
            <person name="Grigoriev I."/>
        </authorList>
    </citation>
    <scope>NUCLEOTIDE SEQUENCE</scope>
    <source>
        <strain evidence="2">CBS 627.86</strain>
    </source>
</reference>
<organism evidence="2 3">
    <name type="scientific">Lophiotrema nucula</name>
    <dbReference type="NCBI Taxonomy" id="690887"/>
    <lineage>
        <taxon>Eukaryota</taxon>
        <taxon>Fungi</taxon>
        <taxon>Dikarya</taxon>
        <taxon>Ascomycota</taxon>
        <taxon>Pezizomycotina</taxon>
        <taxon>Dothideomycetes</taxon>
        <taxon>Pleosporomycetidae</taxon>
        <taxon>Pleosporales</taxon>
        <taxon>Lophiotremataceae</taxon>
        <taxon>Lophiotrema</taxon>
    </lineage>
</organism>
<accession>A0A6A5YSQ9</accession>
<dbReference type="PANTHER" id="PTHR42085:SF2">
    <property type="entry name" value="F-BOX DOMAIN-CONTAINING PROTEIN"/>
    <property type="match status" value="1"/>
</dbReference>
<sequence>MAGKRKARNSIRSDSPKLKRSDGLTPPRMLAAPASPFLALPRELRDQIYDHAWQQTSNFTIEYNQLTYSVRYGILDRAFETPETAEMRSDPATALVFVSQQAKANTSAKAGWLFANRQILHESIQQFQRKANWKVTIRGSNSTLPIWNTRSLIAPWTAQTLELDVDGGSWKELDSSGRNAISRVQFCERTISWFKQAGNRMHTSTLQHLKVHCGFRSFRMGFLQNMDGRNVAIDFKPLERLHSQKLRMVEFIMSFENSNVGHTFGPVELLFREEISRLGDYLLHGKARQYQIDDEGDFSSWVWRSCADPCSRSRSGVSSRPLGEPKCGPNPTNGSQSFYYKVPDFPTIYPSMNTRGLVSRHGCSDQMSSMKTRRHVPAIKQPGGIAAILNGARSAKVAPVTSPRKLARRHHRVVIRSGRETSPLASKFFQLPQKLRNMVYHELWKDTKKIKVQYRGAMFEVEYASGQDGKQQRSCLWIMANKQIMQEAMEQYQRESIWALEPWYLPKAPATHGLLLPWEGRTLQLKNLVANEYINCRGKTITARWRLDYPFSRLLSQIAKESGQSRPLKSEHLALPVYLHFEKGEGPCTVDDVNEMAVDLLSLECLAGPTLQSIMMSVTLNADLLLRCQGLFPTACDEMVRVMGILTHGRTGRVEIESDEEKGQYLCKWEACEPPVGNEVKDIKKYVRRQSLLRDQNVCGTSFPRPSLLCCLEDPQEEYTFETGPSNPEITIESSKV</sequence>
<evidence type="ECO:0000313" key="2">
    <source>
        <dbReference type="EMBL" id="KAF2109108.1"/>
    </source>
</evidence>
<gene>
    <name evidence="2" type="ORF">BDV96DRAFT_605181</name>
</gene>
<dbReference type="Proteomes" id="UP000799770">
    <property type="component" value="Unassembled WGS sequence"/>
</dbReference>
<keyword evidence="3" id="KW-1185">Reference proteome</keyword>
<name>A0A6A5YSQ9_9PLEO</name>
<dbReference type="AlphaFoldDB" id="A0A6A5YSQ9"/>
<evidence type="ECO:0000256" key="1">
    <source>
        <dbReference type="SAM" id="MobiDB-lite"/>
    </source>
</evidence>